<dbReference type="Gene3D" id="3.40.630.30">
    <property type="match status" value="1"/>
</dbReference>
<sequence length="230" mass="25711">MTTGMNHILDNIIWNALCTGNADLAIGNDIAKYYARDVAPFVGLKDNSQQSFDALHDLLSFKDIGVHFTAEEIEIPANWKSVHQLNVLQMVYESPNPPADETQQFVDLGEDHITQMLALTKLTSPGPFFNRTIVFGNYTGVFVGNQLVSMAGQRMQPSPYVEISAVCTHPDHVGKGYAAIVIREQIRRIIAQGQIPFLHVRNDNAGAIKLYEKLGFVNRKEIIIYNLQKL</sequence>
<protein>
    <submittedName>
        <fullName evidence="2">GNAT family N-acetyltransferase</fullName>
    </submittedName>
</protein>
<reference evidence="2" key="2">
    <citation type="submission" date="2020-10" db="EMBL/GenBank/DDBJ databases">
        <title>Mucilaginibacter sp. nov., isolated from soil.</title>
        <authorList>
            <person name="Jeon C.O."/>
        </authorList>
    </citation>
    <scope>NUCLEOTIDE SEQUENCE</scope>
    <source>
        <strain evidence="2">R11</strain>
    </source>
</reference>
<comment type="caution">
    <text evidence="2">The sequence shown here is derived from an EMBL/GenBank/DDBJ whole genome shotgun (WGS) entry which is preliminary data.</text>
</comment>
<reference evidence="2" key="1">
    <citation type="submission" date="2020-01" db="EMBL/GenBank/DDBJ databases">
        <authorList>
            <person name="Seo Y.L."/>
        </authorList>
    </citation>
    <scope>NUCLEOTIDE SEQUENCE</scope>
    <source>
        <strain evidence="2">R11</strain>
    </source>
</reference>
<dbReference type="SUPFAM" id="SSF55729">
    <property type="entry name" value="Acyl-CoA N-acyltransferases (Nat)"/>
    <property type="match status" value="1"/>
</dbReference>
<organism evidence="2 3">
    <name type="scientific">Mucilaginibacter agri</name>
    <dbReference type="NCBI Taxonomy" id="2695265"/>
    <lineage>
        <taxon>Bacteria</taxon>
        <taxon>Pseudomonadati</taxon>
        <taxon>Bacteroidota</taxon>
        <taxon>Sphingobacteriia</taxon>
        <taxon>Sphingobacteriales</taxon>
        <taxon>Sphingobacteriaceae</taxon>
        <taxon>Mucilaginibacter</taxon>
    </lineage>
</organism>
<dbReference type="RefSeq" id="WP_166587467.1">
    <property type="nucleotide sequence ID" value="NZ_WWEO01000044.1"/>
</dbReference>
<dbReference type="InterPro" id="IPR000182">
    <property type="entry name" value="GNAT_dom"/>
</dbReference>
<accession>A0A965ZK41</accession>
<proteinExistence type="predicted"/>
<keyword evidence="3" id="KW-1185">Reference proteome</keyword>
<dbReference type="InterPro" id="IPR013653">
    <property type="entry name" value="GCN5-like_dom"/>
</dbReference>
<dbReference type="Pfam" id="PF08445">
    <property type="entry name" value="FR47"/>
    <property type="match status" value="1"/>
</dbReference>
<feature type="domain" description="N-acetyltransferase" evidence="1">
    <location>
        <begin position="90"/>
        <end position="230"/>
    </location>
</feature>
<dbReference type="Proteomes" id="UP000638732">
    <property type="component" value="Unassembled WGS sequence"/>
</dbReference>
<dbReference type="GO" id="GO:0016747">
    <property type="term" value="F:acyltransferase activity, transferring groups other than amino-acyl groups"/>
    <property type="evidence" value="ECO:0007669"/>
    <property type="project" value="InterPro"/>
</dbReference>
<name>A0A965ZK41_9SPHI</name>
<evidence type="ECO:0000313" key="3">
    <source>
        <dbReference type="Proteomes" id="UP000638732"/>
    </source>
</evidence>
<dbReference type="PROSITE" id="PS51186">
    <property type="entry name" value="GNAT"/>
    <property type="match status" value="1"/>
</dbReference>
<gene>
    <name evidence="2" type="ORF">GSY63_19275</name>
</gene>
<evidence type="ECO:0000259" key="1">
    <source>
        <dbReference type="PROSITE" id="PS51186"/>
    </source>
</evidence>
<evidence type="ECO:0000313" key="2">
    <source>
        <dbReference type="EMBL" id="NCD71518.1"/>
    </source>
</evidence>
<dbReference type="AlphaFoldDB" id="A0A965ZK41"/>
<dbReference type="EMBL" id="WWEO01000044">
    <property type="protein sequence ID" value="NCD71518.1"/>
    <property type="molecule type" value="Genomic_DNA"/>
</dbReference>
<dbReference type="InterPro" id="IPR016181">
    <property type="entry name" value="Acyl_CoA_acyltransferase"/>
</dbReference>